<organism evidence="2 3">
    <name type="scientific">Streblomastix strix</name>
    <dbReference type="NCBI Taxonomy" id="222440"/>
    <lineage>
        <taxon>Eukaryota</taxon>
        <taxon>Metamonada</taxon>
        <taxon>Preaxostyla</taxon>
        <taxon>Oxymonadida</taxon>
        <taxon>Streblomastigidae</taxon>
        <taxon>Streblomastix</taxon>
    </lineage>
</organism>
<sequence>SQETLLQIEKKNPLLMVYYLFMCPSFTSRRRYRGKLVEPFSIKDQIATIECRGFPDNLACNLQKIKRFQRKLIRVGATVSFGVRLSDNPSFYFQAEYPFIIDHNEQDEHQRFRSRGMGQYDGEGESDDFEEDTLWNNQNVEKQRNGQMLQRLDNQNIGMNTQDRRIERGDDWNRQGIRIEQKSPSQTWQRDNTGYQQQWNQQQIHSQQQMQIQSPQS</sequence>
<proteinExistence type="predicted"/>
<feature type="compositionally biased region" description="Polar residues" evidence="1">
    <location>
        <begin position="182"/>
        <end position="195"/>
    </location>
</feature>
<accession>A0A5J4RBB6</accession>
<feature type="compositionally biased region" description="Low complexity" evidence="1">
    <location>
        <begin position="196"/>
        <end position="217"/>
    </location>
</feature>
<feature type="region of interest" description="Disordered" evidence="1">
    <location>
        <begin position="181"/>
        <end position="217"/>
    </location>
</feature>
<evidence type="ECO:0000313" key="2">
    <source>
        <dbReference type="EMBL" id="KAA6330865.1"/>
    </source>
</evidence>
<dbReference type="AlphaFoldDB" id="A0A5J4RBB6"/>
<feature type="non-terminal residue" evidence="2">
    <location>
        <position position="217"/>
    </location>
</feature>
<protein>
    <submittedName>
        <fullName evidence="2">Uncharacterized protein</fullName>
    </submittedName>
</protein>
<reference evidence="2 3" key="1">
    <citation type="submission" date="2019-03" db="EMBL/GenBank/DDBJ databases">
        <title>Single cell metagenomics reveals metabolic interactions within the superorganism composed of flagellate Streblomastix strix and complex community of Bacteroidetes bacteria on its surface.</title>
        <authorList>
            <person name="Treitli S.C."/>
            <person name="Kolisko M."/>
            <person name="Husnik F."/>
            <person name="Keeling P."/>
            <person name="Hampl V."/>
        </authorList>
    </citation>
    <scope>NUCLEOTIDE SEQUENCE [LARGE SCALE GENOMIC DNA]</scope>
    <source>
        <strain evidence="2">ST1C</strain>
    </source>
</reference>
<evidence type="ECO:0000256" key="1">
    <source>
        <dbReference type="SAM" id="MobiDB-lite"/>
    </source>
</evidence>
<dbReference type="EMBL" id="SNRW01042754">
    <property type="protein sequence ID" value="KAA6330865.1"/>
    <property type="molecule type" value="Genomic_DNA"/>
</dbReference>
<comment type="caution">
    <text evidence="2">The sequence shown here is derived from an EMBL/GenBank/DDBJ whole genome shotgun (WGS) entry which is preliminary data.</text>
</comment>
<evidence type="ECO:0000313" key="3">
    <source>
        <dbReference type="Proteomes" id="UP000324800"/>
    </source>
</evidence>
<dbReference type="Proteomes" id="UP000324800">
    <property type="component" value="Unassembled WGS sequence"/>
</dbReference>
<name>A0A5J4RBB6_9EUKA</name>
<gene>
    <name evidence="2" type="ORF">EZS28_053448</name>
</gene>
<feature type="non-terminal residue" evidence="2">
    <location>
        <position position="1"/>
    </location>
</feature>